<organism evidence="2 3">
    <name type="scientific">Prorocentrum cordatum</name>
    <dbReference type="NCBI Taxonomy" id="2364126"/>
    <lineage>
        <taxon>Eukaryota</taxon>
        <taxon>Sar</taxon>
        <taxon>Alveolata</taxon>
        <taxon>Dinophyceae</taxon>
        <taxon>Prorocentrales</taxon>
        <taxon>Prorocentraceae</taxon>
        <taxon>Prorocentrum</taxon>
    </lineage>
</organism>
<dbReference type="EMBL" id="CAUYUJ010017816">
    <property type="protein sequence ID" value="CAK0878140.1"/>
    <property type="molecule type" value="Genomic_DNA"/>
</dbReference>
<keyword evidence="3" id="KW-1185">Reference proteome</keyword>
<accession>A0ABN9VWY1</accession>
<gene>
    <name evidence="2" type="ORF">PCOR1329_LOCUS62002</name>
</gene>
<evidence type="ECO:0000313" key="2">
    <source>
        <dbReference type="EMBL" id="CAK0878140.1"/>
    </source>
</evidence>
<evidence type="ECO:0000256" key="1">
    <source>
        <dbReference type="SAM" id="Phobius"/>
    </source>
</evidence>
<feature type="transmembrane region" description="Helical" evidence="1">
    <location>
        <begin position="6"/>
        <end position="26"/>
    </location>
</feature>
<keyword evidence="1" id="KW-0812">Transmembrane</keyword>
<dbReference type="Proteomes" id="UP001189429">
    <property type="component" value="Unassembled WGS sequence"/>
</dbReference>
<comment type="caution">
    <text evidence="2">The sequence shown here is derived from an EMBL/GenBank/DDBJ whole genome shotgun (WGS) entry which is preliminary data.</text>
</comment>
<name>A0ABN9VWY1_9DINO</name>
<protein>
    <submittedName>
        <fullName evidence="2">Uncharacterized protein</fullName>
    </submittedName>
</protein>
<keyword evidence="1" id="KW-1133">Transmembrane helix</keyword>
<keyword evidence="1" id="KW-0472">Membrane</keyword>
<evidence type="ECO:0000313" key="3">
    <source>
        <dbReference type="Proteomes" id="UP001189429"/>
    </source>
</evidence>
<proteinExistence type="predicted"/>
<sequence length="185" mass="20712">MITLKVKSLYFVLLGTLVNGLVEYVIRVSLSRRDAAAYRGLFGRVVDDPCRQLADDRSKNIRAHTFAFETTCQQIFTVNGCLFLLLLDVSTNGRTRPSLGPLLSNAMVQIGVEKLVDFSILLTLKKVYGYDIMARVEGRSWKWSLLISPFMLLFSAMQMMDQPGLYCRAGAPSPHAATWEPCPSQ</sequence>
<reference evidence="2" key="1">
    <citation type="submission" date="2023-10" db="EMBL/GenBank/DDBJ databases">
        <authorList>
            <person name="Chen Y."/>
            <person name="Shah S."/>
            <person name="Dougan E. K."/>
            <person name="Thang M."/>
            <person name="Chan C."/>
        </authorList>
    </citation>
    <scope>NUCLEOTIDE SEQUENCE [LARGE SCALE GENOMIC DNA]</scope>
</reference>